<dbReference type="Gene3D" id="3.40.50.300">
    <property type="entry name" value="P-loop containing nucleotide triphosphate hydrolases"/>
    <property type="match status" value="2"/>
</dbReference>
<feature type="coiled-coil region" evidence="3">
    <location>
        <begin position="13"/>
        <end position="60"/>
    </location>
</feature>
<accession>A0AAV1QDC9</accession>
<feature type="coiled-coil region" evidence="3">
    <location>
        <begin position="980"/>
        <end position="1031"/>
    </location>
</feature>
<dbReference type="GO" id="GO:0005525">
    <property type="term" value="F:GTP binding"/>
    <property type="evidence" value="ECO:0007669"/>
    <property type="project" value="InterPro"/>
</dbReference>
<dbReference type="PANTHER" id="PTHR32046">
    <property type="entry name" value="G DOMAIN-CONTAINING PROTEIN"/>
    <property type="match status" value="1"/>
</dbReference>
<evidence type="ECO:0000313" key="7">
    <source>
        <dbReference type="Proteomes" id="UP001314229"/>
    </source>
</evidence>
<reference evidence="6 7" key="1">
    <citation type="submission" date="2024-01" db="EMBL/GenBank/DDBJ databases">
        <authorList>
            <person name="Alioto T."/>
            <person name="Alioto T."/>
            <person name="Gomez Garrido J."/>
        </authorList>
    </citation>
    <scope>NUCLEOTIDE SEQUENCE [LARGE SCALE GENOMIC DNA]</scope>
</reference>
<evidence type="ECO:0000256" key="2">
    <source>
        <dbReference type="ARBA" id="ARBA00022741"/>
    </source>
</evidence>
<dbReference type="InterPro" id="IPR006703">
    <property type="entry name" value="G_AIG1"/>
</dbReference>
<sequence>MLLNSRIRLTACIQNLQERIQLIELKQREIQQTEEEMKKNEEEMKKNEKFTVEVEEVEEIKEKIDAWWDNKAVTCNKCEENCHYPGCTMALSPSWCEVMKNGHCTSCRWKCPASNHVKEDWIYVNKTRKVKKTQQDMKKKYEENKAESEKKKSLMEHLQTEMKELKAEEIKWLDEVYQHVVNLEQIALNVNSLSSHVHLDFLIEKMKERRDTEKVKKLEEMSRKSKKQRCTSLSLIYNSDSRIKGNDFTVIRFDRTYNTTYGDIISKSTLISSGSPAVYQLRTKEEKFGTLTRKTVGEKNLNKTNRTILLVGETGAGKSTLINTLFNYTMGVKFEDNIWFEIVNREERSQTESQTSDVITYEIFGYEDKTLPYSLTIIDTPGYGSTEGFEKDVIVSQRLFDLFRSVDGVHEIDAVGLVLKAAENRVNDRQKYIFHPVMSLFGKDIEKNIVALITHSNGLRPENALKALEAANIKWAKNEKNQSVNFLFDNCQNTERTEETKCALEFACTITERGMKQFTHYLEKTKPQQKIQKLEMTKTQEDERPRKDLQHKFSKRAAAGLTLRTSNTSSRYQDIISKSTLISSGSPAVYQLRTKEEMFETLTRKTVGKKNLKKEKKNILLVGETGAGKSTLINSLVNYTMGVKFEDNIWFEIVERERRSEEMNISQTVSKTSDVIVYEIFGYEGKTLPYSLTIIDTPGYGDTRGIVHDVIVNQGLFDLFRSVDGVHELSAVGLVLKASLNRVNDQQMYIFDSVTSLFGKDIEKTIVPLITHSNGLTPKNVLKALEAANIKCVKNETNQPFYFLFDNCQKTQRTEEDELPLENAWKITERGIKGFTDFLKESKPQKLNKTVKVLNSRIRLTACIQNLQERIQLIELKQRETQQTEETLKKHEEEMKNNEELTVEVEEVYKEKEPVSGGMWGLFFYKGAVTCNICEETCHYPGCTMAWYPRDCEVMKRGHCTSCTGKCHVSDHVKEKWIYVNKTRKVRKTLKDLKEKYEENKSENEKKKSLMEHLQTEMEELKAEKIKLLDESYQHVVNLEQIALNVDSLSTHVHLDFLIEKMKERRDTEKVKKLEEMRSRHDEGNTAAWKYMFG</sequence>
<evidence type="ECO:0000256" key="3">
    <source>
        <dbReference type="SAM" id="Coils"/>
    </source>
</evidence>
<proteinExistence type="inferred from homology"/>
<feature type="domain" description="AAA+ ATPase" evidence="5">
    <location>
        <begin position="304"/>
        <end position="450"/>
    </location>
</feature>
<dbReference type="InterPro" id="IPR003593">
    <property type="entry name" value="AAA+_ATPase"/>
</dbReference>
<protein>
    <submittedName>
        <fullName evidence="6">Uncharacterized protein LOC128371692, partial</fullName>
    </submittedName>
</protein>
<dbReference type="EMBL" id="CAWUFR010000954">
    <property type="protein sequence ID" value="CAK6982118.1"/>
    <property type="molecule type" value="Genomic_DNA"/>
</dbReference>
<dbReference type="AlphaFoldDB" id="A0AAV1QDC9"/>
<feature type="coiled-coil region" evidence="3">
    <location>
        <begin position="864"/>
        <end position="911"/>
    </location>
</feature>
<dbReference type="PROSITE" id="PS00675">
    <property type="entry name" value="SIGMA54_INTERACT_1"/>
    <property type="match status" value="2"/>
</dbReference>
<keyword evidence="2" id="KW-0547">Nucleotide-binding</keyword>
<dbReference type="SUPFAM" id="SSF52540">
    <property type="entry name" value="P-loop containing nucleoside triphosphate hydrolases"/>
    <property type="match status" value="2"/>
</dbReference>
<feature type="coiled-coil region" evidence="3">
    <location>
        <begin position="130"/>
        <end position="175"/>
    </location>
</feature>
<organism evidence="6 7">
    <name type="scientific">Scomber scombrus</name>
    <name type="common">Atlantic mackerel</name>
    <name type="synonym">Scomber vernalis</name>
    <dbReference type="NCBI Taxonomy" id="13677"/>
    <lineage>
        <taxon>Eukaryota</taxon>
        <taxon>Metazoa</taxon>
        <taxon>Chordata</taxon>
        <taxon>Craniata</taxon>
        <taxon>Vertebrata</taxon>
        <taxon>Euteleostomi</taxon>
        <taxon>Actinopterygii</taxon>
        <taxon>Neopterygii</taxon>
        <taxon>Teleostei</taxon>
        <taxon>Neoteleostei</taxon>
        <taxon>Acanthomorphata</taxon>
        <taxon>Pelagiaria</taxon>
        <taxon>Scombriformes</taxon>
        <taxon>Scombridae</taxon>
        <taxon>Scomber</taxon>
    </lineage>
</organism>
<dbReference type="InterPro" id="IPR025662">
    <property type="entry name" value="Sigma_54_int_dom_ATP-bd_1"/>
</dbReference>
<dbReference type="InterPro" id="IPR027417">
    <property type="entry name" value="P-loop_NTPase"/>
</dbReference>
<evidence type="ECO:0000256" key="4">
    <source>
        <dbReference type="SAM" id="MobiDB-lite"/>
    </source>
</evidence>
<dbReference type="PANTHER" id="PTHR32046:SF11">
    <property type="entry name" value="IMMUNE-ASSOCIATED NUCLEOTIDE-BINDING PROTEIN 10-LIKE"/>
    <property type="match status" value="1"/>
</dbReference>
<dbReference type="Pfam" id="PF04548">
    <property type="entry name" value="AIG1"/>
    <property type="match status" value="2"/>
</dbReference>
<comment type="similarity">
    <text evidence="1">Belongs to the TRAFAC class TrmE-Era-EngA-EngB-Septin-like GTPase superfamily. AIG1/Toc34/Toc159-like paraseptin GTPase family. IAN subfamily.</text>
</comment>
<dbReference type="SMART" id="SM00382">
    <property type="entry name" value="AAA"/>
    <property type="match status" value="2"/>
</dbReference>
<keyword evidence="7" id="KW-1185">Reference proteome</keyword>
<keyword evidence="3" id="KW-0175">Coiled coil</keyword>
<evidence type="ECO:0000259" key="5">
    <source>
        <dbReference type="SMART" id="SM00382"/>
    </source>
</evidence>
<feature type="domain" description="AAA+ ATPase" evidence="5">
    <location>
        <begin position="615"/>
        <end position="801"/>
    </location>
</feature>
<comment type="caution">
    <text evidence="6">The sequence shown here is derived from an EMBL/GenBank/DDBJ whole genome shotgun (WGS) entry which is preliminary data.</text>
</comment>
<evidence type="ECO:0000313" key="6">
    <source>
        <dbReference type="EMBL" id="CAK6982118.1"/>
    </source>
</evidence>
<feature type="region of interest" description="Disordered" evidence="4">
    <location>
        <begin position="529"/>
        <end position="548"/>
    </location>
</feature>
<gene>
    <name evidence="6" type="ORF">FSCOSCO3_A022826</name>
</gene>
<dbReference type="Proteomes" id="UP001314229">
    <property type="component" value="Unassembled WGS sequence"/>
</dbReference>
<name>A0AAV1QDC9_SCOSC</name>
<evidence type="ECO:0000256" key="1">
    <source>
        <dbReference type="ARBA" id="ARBA00008535"/>
    </source>
</evidence>